<comment type="caution">
    <text evidence="1">The sequence shown here is derived from an EMBL/GenBank/DDBJ whole genome shotgun (WGS) entry which is preliminary data.</text>
</comment>
<dbReference type="RefSeq" id="WP_006615798.1">
    <property type="nucleotide sequence ID" value="NZ_BIMW01000100.1"/>
</dbReference>
<dbReference type="GeneID" id="301683353"/>
<name>A0A5M3T929_LIMPL</name>
<sequence>MIDYLTISYYQLVPLLVAGIQELSQKLDPLGKPIASTNGNISNLPTSPTGLSVGDLWCDTDNDNVIKQVR</sequence>
<reference evidence="1 2" key="1">
    <citation type="journal article" date="2019" name="J Genomics">
        <title>The Draft Genome of a Hydrogen-producing Cyanobacterium, Arthrospira platensis NIES-46.</title>
        <authorList>
            <person name="Suzuki S."/>
            <person name="Yamaguchi H."/>
            <person name="Kawachi M."/>
        </authorList>
    </citation>
    <scope>NUCLEOTIDE SEQUENCE [LARGE SCALE GENOMIC DNA]</scope>
    <source>
        <strain evidence="1 2">NIES-46</strain>
    </source>
</reference>
<proteinExistence type="predicted"/>
<dbReference type="EMBL" id="BIMW01000100">
    <property type="protein sequence ID" value="GCE94460.1"/>
    <property type="molecule type" value="Genomic_DNA"/>
</dbReference>
<evidence type="ECO:0000313" key="1">
    <source>
        <dbReference type="EMBL" id="GCE94460.1"/>
    </source>
</evidence>
<gene>
    <name evidence="1" type="ORF">NIES46_25150</name>
</gene>
<evidence type="ECO:0000313" key="2">
    <source>
        <dbReference type="Proteomes" id="UP000326169"/>
    </source>
</evidence>
<protein>
    <submittedName>
        <fullName evidence="1">Uncharacterized protein</fullName>
    </submittedName>
</protein>
<accession>A0A5M3T929</accession>
<keyword evidence="2" id="KW-1185">Reference proteome</keyword>
<organism evidence="1 2">
    <name type="scientific">Limnospira platensis NIES-46</name>
    <dbReference type="NCBI Taxonomy" id="1236695"/>
    <lineage>
        <taxon>Bacteria</taxon>
        <taxon>Bacillati</taxon>
        <taxon>Cyanobacteriota</taxon>
        <taxon>Cyanophyceae</taxon>
        <taxon>Oscillatoriophycideae</taxon>
        <taxon>Oscillatoriales</taxon>
        <taxon>Sirenicapillariaceae</taxon>
        <taxon>Limnospira</taxon>
    </lineage>
</organism>
<dbReference type="Proteomes" id="UP000326169">
    <property type="component" value="Unassembled WGS sequence"/>
</dbReference>